<keyword evidence="1" id="KW-0732">Signal</keyword>
<accession>A0A3R9QBC8</accession>
<evidence type="ECO:0000256" key="1">
    <source>
        <dbReference type="SAM" id="SignalP"/>
    </source>
</evidence>
<feature type="signal peptide" evidence="1">
    <location>
        <begin position="1"/>
        <end position="27"/>
    </location>
</feature>
<dbReference type="EMBL" id="RSDW01000001">
    <property type="protein sequence ID" value="RSL17681.1"/>
    <property type="molecule type" value="Genomic_DNA"/>
</dbReference>
<protein>
    <submittedName>
        <fullName evidence="2">Putative HAF family extracellular repeat protein</fullName>
    </submittedName>
</protein>
<name>A0A3R9QBC8_9BACT</name>
<sequence length="548" mass="56728">MSAFTSTKYSSILLFLILFACASQVIAQVYQITDLGTLPSQTSSSAVGINQLGQIAGSSGNHAFLYSNGTMTDLGFLPGSNQASASAINNSGQIVGTYGLTTLQGRTLGFLWDSGVISDPFNSAAYINGQFETQGFEPVAINDNGQVAVNLASNGNSTALLWQVSGNQITTLSSGGSTAYAINNVPQVSLVDRPSYAFGAIWSLSGTTVLPTLYPPLAGYGPTPYGINQNGQAVGESYANSQAQIHAFLWSNGTISDLGTLGGANSTARAINSTGQQIVGDSDQNPNTATTQNRRAFLYANANMLDLNSQVANILGWELQSAVGINDSGQIVGNGTYLGNAHAFLLTPIIQGTVSPIQGGNAGNVTLNVFYPGTMPTSVDLACAGGTTIVGGVPVPISSNFVQVTFNLTGVTPGACSVVLNEPGGSILTTPNAFTVVQGGAPDIRISVAGFPQLRAGLPETYYIVAENVGNVDSGSVRIWVSFPSFLQWQPAGVQPSSSGAMNGNTFVAFDILPKASSNNPIPFLLTAPVSSNLVHKPFQIQAWKLGQ</sequence>
<dbReference type="InterPro" id="IPR014262">
    <property type="entry name" value="HAF_rpt"/>
</dbReference>
<dbReference type="NCBIfam" id="TIGR02913">
    <property type="entry name" value="HAF_rpt"/>
    <property type="match status" value="3"/>
</dbReference>
<keyword evidence="3" id="KW-1185">Reference proteome</keyword>
<organism evidence="2 3">
    <name type="scientific">Edaphobacter aggregans</name>
    <dbReference type="NCBI Taxonomy" id="570835"/>
    <lineage>
        <taxon>Bacteria</taxon>
        <taxon>Pseudomonadati</taxon>
        <taxon>Acidobacteriota</taxon>
        <taxon>Terriglobia</taxon>
        <taxon>Terriglobales</taxon>
        <taxon>Acidobacteriaceae</taxon>
        <taxon>Edaphobacter</taxon>
    </lineage>
</organism>
<dbReference type="RefSeq" id="WP_185827191.1">
    <property type="nucleotide sequence ID" value="NZ_RSDW01000001.1"/>
</dbReference>
<dbReference type="Proteomes" id="UP000269669">
    <property type="component" value="Unassembled WGS sequence"/>
</dbReference>
<evidence type="ECO:0000313" key="2">
    <source>
        <dbReference type="EMBL" id="RSL17681.1"/>
    </source>
</evidence>
<comment type="caution">
    <text evidence="2">The sequence shown here is derived from an EMBL/GenBank/DDBJ whole genome shotgun (WGS) entry which is preliminary data.</text>
</comment>
<gene>
    <name evidence="2" type="ORF">EDE15_3219</name>
</gene>
<evidence type="ECO:0000313" key="3">
    <source>
        <dbReference type="Proteomes" id="UP000269669"/>
    </source>
</evidence>
<proteinExistence type="predicted"/>
<dbReference type="AlphaFoldDB" id="A0A3R9QBC8"/>
<feature type="chain" id="PRO_5018740487" evidence="1">
    <location>
        <begin position="28"/>
        <end position="548"/>
    </location>
</feature>
<reference evidence="2 3" key="1">
    <citation type="submission" date="2018-12" db="EMBL/GenBank/DDBJ databases">
        <title>Sequencing of bacterial isolates from soil warming experiment in Harvard Forest, Massachusetts, USA.</title>
        <authorList>
            <person name="Deangelis K."/>
        </authorList>
    </citation>
    <scope>NUCLEOTIDE SEQUENCE [LARGE SCALE GENOMIC DNA]</scope>
    <source>
        <strain evidence="2 3">EB153</strain>
    </source>
</reference>